<keyword evidence="4 12" id="KW-0858">Xylan degradation</keyword>
<proteinExistence type="inferred from homology"/>
<feature type="signal peptide" evidence="10">
    <location>
        <begin position="1"/>
        <end position="19"/>
    </location>
</feature>
<evidence type="ECO:0000256" key="6">
    <source>
        <dbReference type="ARBA" id="ARBA00022801"/>
    </source>
</evidence>
<name>A0A7W8DNZ4_9BACT</name>
<comment type="similarity">
    <text evidence="2">Belongs to the glycosyl hydrolase 10 (cellulase F) family.</text>
</comment>
<keyword evidence="9" id="KW-0624">Polysaccharide degradation</keyword>
<evidence type="ECO:0000256" key="8">
    <source>
        <dbReference type="ARBA" id="ARBA00023295"/>
    </source>
</evidence>
<keyword evidence="8 12" id="KW-0326">Glycosidase</keyword>
<evidence type="ECO:0000256" key="1">
    <source>
        <dbReference type="ARBA" id="ARBA00000681"/>
    </source>
</evidence>
<dbReference type="AlphaFoldDB" id="A0A7W8DNZ4"/>
<evidence type="ECO:0000256" key="9">
    <source>
        <dbReference type="ARBA" id="ARBA00023326"/>
    </source>
</evidence>
<evidence type="ECO:0000313" key="12">
    <source>
        <dbReference type="EMBL" id="MBB5036605.1"/>
    </source>
</evidence>
<evidence type="ECO:0000313" key="13">
    <source>
        <dbReference type="Proteomes" id="UP000534294"/>
    </source>
</evidence>
<comment type="caution">
    <text evidence="12">The sequence shown here is derived from an EMBL/GenBank/DDBJ whole genome shotgun (WGS) entry which is preliminary data.</text>
</comment>
<dbReference type="Proteomes" id="UP000534294">
    <property type="component" value="Unassembled WGS sequence"/>
</dbReference>
<dbReference type="EC" id="3.2.1.8" evidence="3"/>
<gene>
    <name evidence="12" type="ORF">HNQ64_000839</name>
</gene>
<protein>
    <recommendedName>
        <fullName evidence="3">endo-1,4-beta-xylanase</fullName>
        <ecNumber evidence="3">3.2.1.8</ecNumber>
    </recommendedName>
</protein>
<keyword evidence="5 10" id="KW-0732">Signal</keyword>
<dbReference type="PANTHER" id="PTHR31490">
    <property type="entry name" value="GLYCOSYL HYDROLASE"/>
    <property type="match status" value="1"/>
</dbReference>
<reference evidence="12 13" key="1">
    <citation type="submission" date="2020-08" db="EMBL/GenBank/DDBJ databases">
        <title>Genomic Encyclopedia of Type Strains, Phase IV (KMG-IV): sequencing the most valuable type-strain genomes for metagenomic binning, comparative biology and taxonomic classification.</title>
        <authorList>
            <person name="Goeker M."/>
        </authorList>
    </citation>
    <scope>NUCLEOTIDE SEQUENCE [LARGE SCALE GENOMIC DNA]</scope>
    <source>
        <strain evidence="12 13">DSM 12251</strain>
    </source>
</reference>
<evidence type="ECO:0000256" key="5">
    <source>
        <dbReference type="ARBA" id="ARBA00022729"/>
    </source>
</evidence>
<dbReference type="Pfam" id="PF00331">
    <property type="entry name" value="Glyco_hydro_10"/>
    <property type="match status" value="1"/>
</dbReference>
<dbReference type="InterPro" id="IPR017853">
    <property type="entry name" value="GH"/>
</dbReference>
<evidence type="ECO:0000256" key="4">
    <source>
        <dbReference type="ARBA" id="ARBA00022651"/>
    </source>
</evidence>
<dbReference type="EMBL" id="JACHIF010000001">
    <property type="protein sequence ID" value="MBB5036605.1"/>
    <property type="molecule type" value="Genomic_DNA"/>
</dbReference>
<evidence type="ECO:0000259" key="11">
    <source>
        <dbReference type="Pfam" id="PF00331"/>
    </source>
</evidence>
<sequence>MKFILLSALLSVCLHSAQALEIPAGGTEIGSSLKASANAEAGKAVTLEKGARITVEKADASKAYLAQFTVPCTPEIKAGEPVLAVIKARVLGPSSKGVMIAKLQLQQAPYLALSAETTLEVHPEWTELPVTLVPNKNADAGMAALVLLCGQKEQALEVESVRLFSYPAKTDIATLPRIRRSYAGREAQAPWRKAALERIEKHRQADLALTLTDPAGQPLKNTEVRAVLQRHEFGFGSAVPVKWLLEDSQDGRNFRNIVDRLFSIVVFENDLKEGEWPPEASAEKRHHRNAQLDQAFAWLQARHIPVRGHYLMQVATPYNLHGINDAEVIRQRIFEGTRERLGFVKDRVREWDVINHPIAWHGADMLNAKPGLAEIDRETYRLARSLTDLPFWVNEDQIFRPGPQQERTFTYIQALNEAGLSVAGLGNQAHFDESFLPSPEDLLAVTDRYAKIVPSQSITEFDVVTQADEELAADYTRDVLIACFSHPAYSSILLWGFWEGTHWKPEAASWNKDWSIRLRGEVLEEWIGRRWRTDVTLKTDAEGRVKWRGFPGDYLVTTYLEGGVANSTVTLHHQKPTGRASLQKTSAPQP</sequence>
<feature type="domain" description="GH10" evidence="11">
    <location>
        <begin position="233"/>
        <end position="507"/>
    </location>
</feature>
<dbReference type="InterPro" id="IPR044846">
    <property type="entry name" value="GH10"/>
</dbReference>
<dbReference type="InterPro" id="IPR001000">
    <property type="entry name" value="GH10_dom"/>
</dbReference>
<feature type="chain" id="PRO_5031123107" description="endo-1,4-beta-xylanase" evidence="10">
    <location>
        <begin position="20"/>
        <end position="590"/>
    </location>
</feature>
<dbReference type="PANTHER" id="PTHR31490:SF88">
    <property type="entry name" value="BETA-XYLANASE"/>
    <property type="match status" value="1"/>
</dbReference>
<evidence type="ECO:0000256" key="7">
    <source>
        <dbReference type="ARBA" id="ARBA00023277"/>
    </source>
</evidence>
<organism evidence="12 13">
    <name type="scientific">Prosthecobacter dejongeii</name>
    <dbReference type="NCBI Taxonomy" id="48465"/>
    <lineage>
        <taxon>Bacteria</taxon>
        <taxon>Pseudomonadati</taxon>
        <taxon>Verrucomicrobiota</taxon>
        <taxon>Verrucomicrobiia</taxon>
        <taxon>Verrucomicrobiales</taxon>
        <taxon>Verrucomicrobiaceae</taxon>
        <taxon>Prosthecobacter</taxon>
    </lineage>
</organism>
<keyword evidence="6 12" id="KW-0378">Hydrolase</keyword>
<dbReference type="RefSeq" id="WP_184205610.1">
    <property type="nucleotide sequence ID" value="NZ_JACHIF010000001.1"/>
</dbReference>
<comment type="catalytic activity">
    <reaction evidence="1">
        <text>Endohydrolysis of (1-&gt;4)-beta-D-xylosidic linkages in xylans.</text>
        <dbReference type="EC" id="3.2.1.8"/>
    </reaction>
</comment>
<evidence type="ECO:0000256" key="10">
    <source>
        <dbReference type="SAM" id="SignalP"/>
    </source>
</evidence>
<evidence type="ECO:0000256" key="3">
    <source>
        <dbReference type="ARBA" id="ARBA00012590"/>
    </source>
</evidence>
<dbReference type="Gene3D" id="3.20.20.80">
    <property type="entry name" value="Glycosidases"/>
    <property type="match status" value="1"/>
</dbReference>
<evidence type="ECO:0000256" key="2">
    <source>
        <dbReference type="ARBA" id="ARBA00007495"/>
    </source>
</evidence>
<accession>A0A7W8DNZ4</accession>
<dbReference type="GO" id="GO:0045493">
    <property type="term" value="P:xylan catabolic process"/>
    <property type="evidence" value="ECO:0007669"/>
    <property type="project" value="UniProtKB-KW"/>
</dbReference>
<dbReference type="SUPFAM" id="SSF51445">
    <property type="entry name" value="(Trans)glycosidases"/>
    <property type="match status" value="1"/>
</dbReference>
<dbReference type="GO" id="GO:0031176">
    <property type="term" value="F:endo-1,4-beta-xylanase activity"/>
    <property type="evidence" value="ECO:0007669"/>
    <property type="project" value="UniProtKB-EC"/>
</dbReference>
<keyword evidence="13" id="KW-1185">Reference proteome</keyword>
<keyword evidence="7" id="KW-0119">Carbohydrate metabolism</keyword>